<evidence type="ECO:0000313" key="4">
    <source>
        <dbReference type="Proteomes" id="UP000321580"/>
    </source>
</evidence>
<dbReference type="GO" id="GO:0004519">
    <property type="term" value="F:endonuclease activity"/>
    <property type="evidence" value="ECO:0007669"/>
    <property type="project" value="UniProtKB-KW"/>
</dbReference>
<gene>
    <name evidence="3" type="ORF">FRY97_20070</name>
</gene>
<dbReference type="Proteomes" id="UP000321580">
    <property type="component" value="Unassembled WGS sequence"/>
</dbReference>
<evidence type="ECO:0000313" key="3">
    <source>
        <dbReference type="EMBL" id="TXB60646.1"/>
    </source>
</evidence>
<keyword evidence="3" id="KW-0378">Hydrolase</keyword>
<reference evidence="3 4" key="1">
    <citation type="submission" date="2019-08" db="EMBL/GenBank/DDBJ databases">
        <title>Genome of Phaeodactylibacter luteus.</title>
        <authorList>
            <person name="Bowman J.P."/>
        </authorList>
    </citation>
    <scope>NUCLEOTIDE SEQUENCE [LARGE SCALE GENOMIC DNA]</scope>
    <source>
        <strain evidence="3 4">KCTC 42180</strain>
    </source>
</reference>
<dbReference type="Gene3D" id="1.10.30.50">
    <property type="match status" value="1"/>
</dbReference>
<dbReference type="InterPro" id="IPR002711">
    <property type="entry name" value="HNH"/>
</dbReference>
<accession>A0A5C6RIT0</accession>
<feature type="domain" description="HNH" evidence="2">
    <location>
        <begin position="6"/>
        <end position="49"/>
    </location>
</feature>
<organism evidence="3 4">
    <name type="scientific">Phaeodactylibacter luteus</name>
    <dbReference type="NCBI Taxonomy" id="1564516"/>
    <lineage>
        <taxon>Bacteria</taxon>
        <taxon>Pseudomonadati</taxon>
        <taxon>Bacteroidota</taxon>
        <taxon>Saprospiria</taxon>
        <taxon>Saprospirales</taxon>
        <taxon>Haliscomenobacteraceae</taxon>
        <taxon>Phaeodactylibacter</taxon>
    </lineage>
</organism>
<dbReference type="RefSeq" id="WP_147169410.1">
    <property type="nucleotide sequence ID" value="NZ_VOOR01000070.1"/>
</dbReference>
<evidence type="ECO:0000256" key="1">
    <source>
        <dbReference type="SAM" id="MobiDB-lite"/>
    </source>
</evidence>
<dbReference type="AlphaFoldDB" id="A0A5C6RIT0"/>
<comment type="caution">
    <text evidence="3">The sequence shown here is derived from an EMBL/GenBank/DDBJ whole genome shotgun (WGS) entry which is preliminary data.</text>
</comment>
<dbReference type="GO" id="GO:0003676">
    <property type="term" value="F:nucleic acid binding"/>
    <property type="evidence" value="ECO:0007669"/>
    <property type="project" value="InterPro"/>
</dbReference>
<sequence length="95" mass="11503">MDNQRCPLCGRELGSPAQTSRHHLIPKSEGGGPEDMVELHNICHQKIHSLFSERELKDYYHSIARLHEHEDIQKFVRWVRRKHPDFYQYNRRKKR</sequence>
<dbReference type="PANTHER" id="PTHR37827">
    <property type="entry name" value="TUDOR DOMAIN-CONTAINING PROTEIN"/>
    <property type="match status" value="1"/>
</dbReference>
<evidence type="ECO:0000259" key="2">
    <source>
        <dbReference type="Pfam" id="PF01844"/>
    </source>
</evidence>
<dbReference type="OrthoDB" id="9802640at2"/>
<protein>
    <submittedName>
        <fullName evidence="3">HNH endonuclease</fullName>
    </submittedName>
</protein>
<dbReference type="GO" id="GO:0008270">
    <property type="term" value="F:zinc ion binding"/>
    <property type="evidence" value="ECO:0007669"/>
    <property type="project" value="InterPro"/>
</dbReference>
<name>A0A5C6RIT0_9BACT</name>
<dbReference type="Pfam" id="PF01844">
    <property type="entry name" value="HNH"/>
    <property type="match status" value="1"/>
</dbReference>
<dbReference type="PANTHER" id="PTHR37827:SF1">
    <property type="entry name" value="HNH DOMAIN-CONTAINING PROTEIN"/>
    <property type="match status" value="1"/>
</dbReference>
<proteinExistence type="predicted"/>
<dbReference type="EMBL" id="VOOR01000070">
    <property type="protein sequence ID" value="TXB60646.1"/>
    <property type="molecule type" value="Genomic_DNA"/>
</dbReference>
<keyword evidence="4" id="KW-1185">Reference proteome</keyword>
<feature type="region of interest" description="Disordered" evidence="1">
    <location>
        <begin position="1"/>
        <end position="33"/>
    </location>
</feature>
<keyword evidence="3" id="KW-0540">Nuclease</keyword>
<keyword evidence="3" id="KW-0255">Endonuclease</keyword>